<protein>
    <submittedName>
        <fullName evidence="2">Uncharacterized protein</fullName>
    </submittedName>
</protein>
<proteinExistence type="predicted"/>
<feature type="compositionally biased region" description="Basic and acidic residues" evidence="1">
    <location>
        <begin position="89"/>
        <end position="99"/>
    </location>
</feature>
<evidence type="ECO:0000256" key="1">
    <source>
        <dbReference type="SAM" id="MobiDB-lite"/>
    </source>
</evidence>
<accession>A0AAV7J4V1</accession>
<dbReference type="AlphaFoldDB" id="A0AAV7J4V1"/>
<sequence length="427" mass="47612">AASLIFADWDSKKWDIDQLGHCSAGTMTYSRRIPASSASVEGEVGHLKQGLFKDTNGVRVEVAVEKHIRYLQGRISIVDANIEELLSKSSDESLEDRDSSTLNNTSNINEKSTETTNVIVNEKSIETTDVSANEKSIQTTDISVNEKSIETTDVSVDNDDDYAGNVVQGGKSRLSPANDAIKSKSNCVCCAKTLQDGDSFLVDESDDAYSKHRLCSQCNKLVSLDTKKMLGKREFENWRGQGQPLKKKNSRSFYIGTKSKNVKEMLEHKKFKGLPILKRGDSKDLKAIKINNRWISLYNTCPFDSLFQLMLVAACDFPIINTKIATEKNNSLYEAVHDALRKTISTKTYRTRAKILLTHFIVLKFVNNVDFVTCETSVGSFAAKLFKNQSSYEETLHYPRGCASRTISLPVISIKDNSLRGYMGFVG</sequence>
<evidence type="ECO:0000313" key="2">
    <source>
        <dbReference type="EMBL" id="KAH0567955.1"/>
    </source>
</evidence>
<feature type="region of interest" description="Disordered" evidence="1">
    <location>
        <begin position="89"/>
        <end position="110"/>
    </location>
</feature>
<dbReference type="Proteomes" id="UP000826195">
    <property type="component" value="Unassembled WGS sequence"/>
</dbReference>
<gene>
    <name evidence="2" type="ORF">KQX54_016697</name>
</gene>
<evidence type="ECO:0000313" key="3">
    <source>
        <dbReference type="Proteomes" id="UP000826195"/>
    </source>
</evidence>
<comment type="caution">
    <text evidence="2">The sequence shown here is derived from an EMBL/GenBank/DDBJ whole genome shotgun (WGS) entry which is preliminary data.</text>
</comment>
<feature type="compositionally biased region" description="Polar residues" evidence="1">
    <location>
        <begin position="101"/>
        <end position="110"/>
    </location>
</feature>
<organism evidence="2 3">
    <name type="scientific">Cotesia glomerata</name>
    <name type="common">Lepidopteran parasitic wasp</name>
    <name type="synonym">Apanteles glomeratus</name>
    <dbReference type="NCBI Taxonomy" id="32391"/>
    <lineage>
        <taxon>Eukaryota</taxon>
        <taxon>Metazoa</taxon>
        <taxon>Ecdysozoa</taxon>
        <taxon>Arthropoda</taxon>
        <taxon>Hexapoda</taxon>
        <taxon>Insecta</taxon>
        <taxon>Pterygota</taxon>
        <taxon>Neoptera</taxon>
        <taxon>Endopterygota</taxon>
        <taxon>Hymenoptera</taxon>
        <taxon>Apocrita</taxon>
        <taxon>Ichneumonoidea</taxon>
        <taxon>Braconidae</taxon>
        <taxon>Microgastrinae</taxon>
        <taxon>Cotesia</taxon>
    </lineage>
</organism>
<keyword evidence="3" id="KW-1185">Reference proteome</keyword>
<dbReference type="EMBL" id="JAHXZJ010000001">
    <property type="protein sequence ID" value="KAH0567955.1"/>
    <property type="molecule type" value="Genomic_DNA"/>
</dbReference>
<feature type="non-terminal residue" evidence="2">
    <location>
        <position position="1"/>
    </location>
</feature>
<name>A0AAV7J4V1_COTGL</name>
<reference evidence="2 3" key="1">
    <citation type="journal article" date="2021" name="J. Hered.">
        <title>A chromosome-level genome assembly of the parasitoid wasp, Cotesia glomerata (Hymenoptera: Braconidae).</title>
        <authorList>
            <person name="Pinto B.J."/>
            <person name="Weis J.J."/>
            <person name="Gamble T."/>
            <person name="Ode P.J."/>
            <person name="Paul R."/>
            <person name="Zaspel J.M."/>
        </authorList>
    </citation>
    <scope>NUCLEOTIDE SEQUENCE [LARGE SCALE GENOMIC DNA]</scope>
    <source>
        <strain evidence="2">CgM1</strain>
    </source>
</reference>